<evidence type="ECO:0000313" key="1">
    <source>
        <dbReference type="EMBL" id="CEH14559.1"/>
    </source>
</evidence>
<dbReference type="Proteomes" id="UP000054845">
    <property type="component" value="Unassembled WGS sequence"/>
</dbReference>
<dbReference type="AlphaFoldDB" id="A0A0P1BFU5"/>
<evidence type="ECO:0000313" key="2">
    <source>
        <dbReference type="Proteomes" id="UP000054845"/>
    </source>
</evidence>
<reference evidence="1 2" key="1">
    <citation type="submission" date="2014-09" db="EMBL/GenBank/DDBJ databases">
        <authorList>
            <person name="Magalhaes I.L.F."/>
            <person name="Oliveira U."/>
            <person name="Santos F.R."/>
            <person name="Vidigal T.H.D.A."/>
            <person name="Brescovit A.D."/>
            <person name="Santos A.J."/>
        </authorList>
    </citation>
    <scope>NUCLEOTIDE SEQUENCE [LARGE SCALE GENOMIC DNA]</scope>
</reference>
<dbReference type="EMBL" id="CCYA01000243">
    <property type="protein sequence ID" value="CEH14559.1"/>
    <property type="molecule type" value="Genomic_DNA"/>
</dbReference>
<organism evidence="1 2">
    <name type="scientific">Ceraceosorus bombacis</name>
    <dbReference type="NCBI Taxonomy" id="401625"/>
    <lineage>
        <taxon>Eukaryota</taxon>
        <taxon>Fungi</taxon>
        <taxon>Dikarya</taxon>
        <taxon>Basidiomycota</taxon>
        <taxon>Ustilaginomycotina</taxon>
        <taxon>Exobasidiomycetes</taxon>
        <taxon>Ceraceosorales</taxon>
        <taxon>Ceraceosoraceae</taxon>
        <taxon>Ceraceosorus</taxon>
    </lineage>
</organism>
<accession>A0A0P1BFU5</accession>
<keyword evidence="2" id="KW-1185">Reference proteome</keyword>
<proteinExistence type="predicted"/>
<name>A0A0P1BFU5_9BASI</name>
<protein>
    <submittedName>
        <fullName evidence="1">Uncharacterized protein</fullName>
    </submittedName>
</protein>
<sequence>MSKACIEEPPPTAQFYRRCWQSAEICFNGRPTSGCATKCDDGLDKQTKAKLGRMTHPLWSKASDRRTSLASLTALAFSQAPRCAFTRLTIYNERQTNERKLSALLYDWLLRAILDSHTCCCV</sequence>